<feature type="non-terminal residue" evidence="1">
    <location>
        <position position="1"/>
    </location>
</feature>
<keyword evidence="2" id="KW-1185">Reference proteome</keyword>
<reference evidence="1" key="1">
    <citation type="submission" date="2021-03" db="EMBL/GenBank/DDBJ databases">
        <title>Streptomyces poriferae sp. nov., a novel marine sponge-derived Actinobacteria species with anti-MRSA activity.</title>
        <authorList>
            <person name="Sandoval-Powers M."/>
            <person name="Kralova S."/>
            <person name="Nguyen G.-S."/>
            <person name="Fawwal D."/>
            <person name="Degnes K."/>
            <person name="Klinkenberg G."/>
            <person name="Sletta H."/>
            <person name="Wentzel A."/>
            <person name="Liles M.R."/>
        </authorList>
    </citation>
    <scope>NUCLEOTIDE SEQUENCE</scope>
    <source>
        <strain evidence="1">DSM 41794</strain>
    </source>
</reference>
<gene>
    <name evidence="1" type="ORF">J0695_41060</name>
</gene>
<accession>A0A939FFA9</accession>
<evidence type="ECO:0000313" key="1">
    <source>
        <dbReference type="EMBL" id="MBO0518065.1"/>
    </source>
</evidence>
<dbReference type="AlphaFoldDB" id="A0A939FFA9"/>
<protein>
    <submittedName>
        <fullName evidence="1">SMI1/KNR4 family protein</fullName>
    </submittedName>
</protein>
<comment type="caution">
    <text evidence="1">The sequence shown here is derived from an EMBL/GenBank/DDBJ whole genome shotgun (WGS) entry which is preliminary data.</text>
</comment>
<dbReference type="Proteomes" id="UP000664167">
    <property type="component" value="Unassembled WGS sequence"/>
</dbReference>
<proteinExistence type="predicted"/>
<evidence type="ECO:0000313" key="2">
    <source>
        <dbReference type="Proteomes" id="UP000664167"/>
    </source>
</evidence>
<dbReference type="EMBL" id="JAFLRJ010001176">
    <property type="protein sequence ID" value="MBO0518065.1"/>
    <property type="molecule type" value="Genomic_DNA"/>
</dbReference>
<organism evidence="1 2">
    <name type="scientific">Streptomyces beijiangensis</name>
    <dbReference type="NCBI Taxonomy" id="163361"/>
    <lineage>
        <taxon>Bacteria</taxon>
        <taxon>Bacillati</taxon>
        <taxon>Actinomycetota</taxon>
        <taxon>Actinomycetes</taxon>
        <taxon>Kitasatosporales</taxon>
        <taxon>Streptomycetaceae</taxon>
        <taxon>Streptomyces</taxon>
    </lineage>
</organism>
<sequence>SKRNKLILHVIERGCSDLVLMGVTGPLAGRMLHGNAAGFWGPDVSSAPDFLAWYERWLDHLAAGKDNRALELTSPQLGAYPDRHRLASKI</sequence>
<name>A0A939FFA9_9ACTN</name>